<feature type="compositionally biased region" description="Basic and acidic residues" evidence="1">
    <location>
        <begin position="101"/>
        <end position="112"/>
    </location>
</feature>
<dbReference type="PANTHER" id="PTHR21553">
    <property type="entry name" value="ALMS1-RELATED"/>
    <property type="match status" value="1"/>
</dbReference>
<dbReference type="GO" id="GO:0005829">
    <property type="term" value="C:cytosol"/>
    <property type="evidence" value="ECO:0007669"/>
    <property type="project" value="TreeGrafter"/>
</dbReference>
<dbReference type="GO" id="GO:0005813">
    <property type="term" value="C:centrosome"/>
    <property type="evidence" value="ECO:0007669"/>
    <property type="project" value="TreeGrafter"/>
</dbReference>
<reference evidence="2 3" key="1">
    <citation type="submission" date="2014-04" db="EMBL/GenBank/DDBJ databases">
        <title>Genome evolution of avian class.</title>
        <authorList>
            <person name="Zhang G."/>
            <person name="Li C."/>
        </authorList>
    </citation>
    <scope>NUCLEOTIDE SEQUENCE [LARGE SCALE GENOMIC DNA]</scope>
    <source>
        <strain evidence="2">BGI_N310</strain>
    </source>
</reference>
<evidence type="ECO:0000313" key="3">
    <source>
        <dbReference type="Proteomes" id="UP000053537"/>
    </source>
</evidence>
<sequence>KSGRITHSLFKSTRFYLHHPMATCESCCLDNMEPSEHSPGVRRAPPSSSAGLKNPHHPHVFSVPRRSGRVKEFFPLTAEADYSRNEDLDVSMSFGNEASRMELRQRGRREAEQEAAGNYHLPRSQTHLNENMEKDLPSRQRAHSSGSLDELWIKFLERQKRHQHRDFGSNGELTLVERLD</sequence>
<dbReference type="GO" id="GO:0008017">
    <property type="term" value="F:microtubule binding"/>
    <property type="evidence" value="ECO:0007669"/>
    <property type="project" value="TreeGrafter"/>
</dbReference>
<evidence type="ECO:0008006" key="4">
    <source>
        <dbReference type="Google" id="ProtNLM"/>
    </source>
</evidence>
<evidence type="ECO:0000313" key="2">
    <source>
        <dbReference type="EMBL" id="KFP77839.1"/>
    </source>
</evidence>
<dbReference type="AlphaFoldDB" id="A0A091NGW7"/>
<organism evidence="2 3">
    <name type="scientific">Acanthisitta chloris</name>
    <name type="common">rifleman</name>
    <dbReference type="NCBI Taxonomy" id="57068"/>
    <lineage>
        <taxon>Eukaryota</taxon>
        <taxon>Metazoa</taxon>
        <taxon>Chordata</taxon>
        <taxon>Craniata</taxon>
        <taxon>Vertebrata</taxon>
        <taxon>Euteleostomi</taxon>
        <taxon>Archelosauria</taxon>
        <taxon>Archosauria</taxon>
        <taxon>Dinosauria</taxon>
        <taxon>Saurischia</taxon>
        <taxon>Theropoda</taxon>
        <taxon>Coelurosauria</taxon>
        <taxon>Aves</taxon>
        <taxon>Neognathae</taxon>
        <taxon>Neoaves</taxon>
        <taxon>Telluraves</taxon>
        <taxon>Australaves</taxon>
        <taxon>Passeriformes</taxon>
        <taxon>Acanthisittidae</taxon>
        <taxon>Acanthisitta</taxon>
    </lineage>
</organism>
<feature type="non-terminal residue" evidence="2">
    <location>
        <position position="1"/>
    </location>
</feature>
<dbReference type="PANTHER" id="PTHR21553:SF22">
    <property type="entry name" value="CENTROSOME-ASSOCIATED PROTEIN ALMS1"/>
    <property type="match status" value="1"/>
</dbReference>
<feature type="non-terminal residue" evidence="2">
    <location>
        <position position="180"/>
    </location>
</feature>
<name>A0A091NGW7_9PASS</name>
<gene>
    <name evidence="2" type="ORF">N310_12553</name>
</gene>
<proteinExistence type="predicted"/>
<dbReference type="GO" id="GO:0005814">
    <property type="term" value="C:centriole"/>
    <property type="evidence" value="ECO:0007669"/>
    <property type="project" value="TreeGrafter"/>
</dbReference>
<accession>A0A091NGW7</accession>
<feature type="region of interest" description="Disordered" evidence="1">
    <location>
        <begin position="101"/>
        <end position="129"/>
    </location>
</feature>
<dbReference type="GO" id="GO:0046599">
    <property type="term" value="P:regulation of centriole replication"/>
    <property type="evidence" value="ECO:0007669"/>
    <property type="project" value="TreeGrafter"/>
</dbReference>
<dbReference type="EMBL" id="KK832806">
    <property type="protein sequence ID" value="KFP77839.1"/>
    <property type="molecule type" value="Genomic_DNA"/>
</dbReference>
<keyword evidence="3" id="KW-1185">Reference proteome</keyword>
<evidence type="ECO:0000256" key="1">
    <source>
        <dbReference type="SAM" id="MobiDB-lite"/>
    </source>
</evidence>
<feature type="region of interest" description="Disordered" evidence="1">
    <location>
        <begin position="33"/>
        <end position="64"/>
    </location>
</feature>
<dbReference type="Proteomes" id="UP000053537">
    <property type="component" value="Unassembled WGS sequence"/>
</dbReference>
<protein>
    <recommendedName>
        <fullName evidence="4">Alstrom syndrome protein 1</fullName>
    </recommendedName>
</protein>